<gene>
    <name evidence="1" type="ORF">CBM2612_P0362</name>
</gene>
<proteinExistence type="predicted"/>
<evidence type="ECO:0000313" key="1">
    <source>
        <dbReference type="EMBL" id="SPD49018.1"/>
    </source>
</evidence>
<geneLocation type="plasmid" evidence="1">
    <name>I</name>
</geneLocation>
<accession>A0A375FI98</accession>
<keyword evidence="1" id="KW-0614">Plasmid</keyword>
<name>A0A375FI98_9BURK</name>
<sequence>MRLLNSAIERIANVPARGRCRDPRKSDRTARRVAAERPGQRIGVDVVIDALQIRAAQRDLRIAENVQRRSGGIGVAGVRHGRLPVDANPVGQLSRRRQHATVLLYPTRFALLERTEERRSGVTGRRRRCDRAERDIAGGCVAVEPPA</sequence>
<reference evidence="1" key="1">
    <citation type="submission" date="2018-01" db="EMBL/GenBank/DDBJ databases">
        <authorList>
            <person name="Gaut B.S."/>
            <person name="Morton B.R."/>
            <person name="Clegg M.T."/>
            <person name="Duvall M.R."/>
        </authorList>
    </citation>
    <scope>NUCLEOTIDE SEQUENCE</scope>
    <source>
        <strain evidence="1">Cupriavidus taiwanensis STM 8555</strain>
    </source>
</reference>
<protein>
    <submittedName>
        <fullName evidence="1">Uncharacterized protein</fullName>
    </submittedName>
</protein>
<organism evidence="1">
    <name type="scientific">Cupriavidus taiwanensis</name>
    <dbReference type="NCBI Taxonomy" id="164546"/>
    <lineage>
        <taxon>Bacteria</taxon>
        <taxon>Pseudomonadati</taxon>
        <taxon>Pseudomonadota</taxon>
        <taxon>Betaproteobacteria</taxon>
        <taxon>Burkholderiales</taxon>
        <taxon>Burkholderiaceae</taxon>
        <taxon>Cupriavidus</taxon>
    </lineage>
</organism>
<dbReference type="AlphaFoldDB" id="A0A375FI98"/>
<dbReference type="EMBL" id="LT984809">
    <property type="protein sequence ID" value="SPD49018.1"/>
    <property type="molecule type" value="Genomic_DNA"/>
</dbReference>